<dbReference type="PANTHER" id="PTHR32039">
    <property type="entry name" value="MAGNESIUM-CHELATASE SUBUNIT CHLI"/>
    <property type="match status" value="1"/>
</dbReference>
<dbReference type="InterPro" id="IPR025158">
    <property type="entry name" value="Mg_chelat-rel_C"/>
</dbReference>
<sequence>MLSVIKSGGVWGIDGYLVDVEVNISQGLPQFITVGLPDTAVKESRERVKSAIVNSGFSFPLRKITVNLAPADIPKQGTLYDLPVAVGILSCSGMIPYERVKDFAFVGELALDGSLRRIKGALPIAYGLKEKGIKNLIIPQENSGEASLVNGINIYGFTSLKEIIDFFLEDTDKKPAEKNPDTVFNDYSIYPDFSEIKGQYSVKRALEIAAAGFHNIMMVGSPGSGKSMMAKAFPSILPPMSLEEAIETTKIHSVAGILKEEIVKNRPFRNPHHTLSDVALIGGGSIPKPGEVSLAHNGVLFLDEFPEFKRSALEVLRQPIEDRKVVISRATGRYVFPAKFQLVAAANPCPCGYKNDNLKECRCSPVEIKRYRGKLSGPILDRIDMVCYVSSVPPEELSKMSEGEKSESIRERVLKAYEIQKKRFKEYPINFNSEMTPSLIEKFVELEASAENALNVAAKKYGFTARGYHRILKVSKTIADLEGSDKVSLKHVVEAINLRITEGMGS</sequence>
<dbReference type="InterPro" id="IPR027417">
    <property type="entry name" value="P-loop_NTPase"/>
</dbReference>
<protein>
    <submittedName>
        <fullName evidence="5">YifB family Mg chelatase-like AAA ATPase</fullName>
    </submittedName>
</protein>
<dbReference type="EMBL" id="JAACYA010000002">
    <property type="protein sequence ID" value="MBK3332852.1"/>
    <property type="molecule type" value="Genomic_DNA"/>
</dbReference>
<evidence type="ECO:0000259" key="4">
    <source>
        <dbReference type="PROSITE" id="PS50051"/>
    </source>
</evidence>
<dbReference type="PANTHER" id="PTHR32039:SF7">
    <property type="entry name" value="COMPETENCE PROTEIN COMM"/>
    <property type="match status" value="1"/>
</dbReference>
<dbReference type="Proteomes" id="UP000772812">
    <property type="component" value="Unassembled WGS sequence"/>
</dbReference>
<proteinExistence type="inferred from homology"/>
<dbReference type="SUPFAM" id="SSF52540">
    <property type="entry name" value="P-loop containing nucleoside triphosphate hydrolases"/>
    <property type="match status" value="1"/>
</dbReference>
<dbReference type="InterPro" id="IPR003593">
    <property type="entry name" value="AAA+_ATPase"/>
</dbReference>
<dbReference type="Pfam" id="PF13541">
    <property type="entry name" value="ChlI"/>
    <property type="match status" value="1"/>
</dbReference>
<keyword evidence="2" id="KW-0547">Nucleotide-binding</keyword>
<dbReference type="SMART" id="SM00382">
    <property type="entry name" value="AAA"/>
    <property type="match status" value="1"/>
</dbReference>
<dbReference type="PRINTS" id="PR01657">
    <property type="entry name" value="MCMFAMILY"/>
</dbReference>
<gene>
    <name evidence="5" type="ORF">GWK41_07205</name>
</gene>
<dbReference type="Pfam" id="PF01078">
    <property type="entry name" value="Mg_chelatase"/>
    <property type="match status" value="1"/>
</dbReference>
<evidence type="ECO:0000256" key="2">
    <source>
        <dbReference type="ARBA" id="ARBA00022741"/>
    </source>
</evidence>
<dbReference type="InterPro" id="IPR000523">
    <property type="entry name" value="Mg_chelatse_chII-like_cat_dom"/>
</dbReference>
<dbReference type="InterPro" id="IPR004482">
    <property type="entry name" value="Mg_chelat-rel"/>
</dbReference>
<comment type="caution">
    <text evidence="5">The sequence shown here is derived from an EMBL/GenBank/DDBJ whole genome shotgun (WGS) entry which is preliminary data.</text>
</comment>
<dbReference type="InterPro" id="IPR020568">
    <property type="entry name" value="Ribosomal_Su5_D2-typ_SF"/>
</dbReference>
<keyword evidence="3" id="KW-0067">ATP-binding</keyword>
<feature type="domain" description="MCM C-terminal AAA(+) ATPase" evidence="4">
    <location>
        <begin position="290"/>
        <end position="389"/>
    </location>
</feature>
<evidence type="ECO:0000256" key="3">
    <source>
        <dbReference type="ARBA" id="ARBA00022840"/>
    </source>
</evidence>
<dbReference type="InterPro" id="IPR014721">
    <property type="entry name" value="Ribsml_uS5_D2-typ_fold_subgr"/>
</dbReference>
<evidence type="ECO:0000313" key="5">
    <source>
        <dbReference type="EMBL" id="MBK3332852.1"/>
    </source>
</evidence>
<name>A0ABS1GIV3_9AQUI</name>
<dbReference type="PROSITE" id="PS50051">
    <property type="entry name" value="MCM_2"/>
    <property type="match status" value="1"/>
</dbReference>
<dbReference type="InterPro" id="IPR045006">
    <property type="entry name" value="CHLI-like"/>
</dbReference>
<evidence type="ECO:0000256" key="1">
    <source>
        <dbReference type="ARBA" id="ARBA00006354"/>
    </source>
</evidence>
<organism evidence="5 6">
    <name type="scientific">Persephonella atlantica</name>
    <dbReference type="NCBI Taxonomy" id="2699429"/>
    <lineage>
        <taxon>Bacteria</taxon>
        <taxon>Pseudomonadati</taxon>
        <taxon>Aquificota</taxon>
        <taxon>Aquificia</taxon>
        <taxon>Aquificales</taxon>
        <taxon>Hydrogenothermaceae</taxon>
        <taxon>Persephonella</taxon>
    </lineage>
</organism>
<dbReference type="Gene3D" id="3.30.230.10">
    <property type="match status" value="1"/>
</dbReference>
<dbReference type="RefSeq" id="WP_200674260.1">
    <property type="nucleotide sequence ID" value="NZ_JAACYA010000002.1"/>
</dbReference>
<dbReference type="SUPFAM" id="SSF54211">
    <property type="entry name" value="Ribosomal protein S5 domain 2-like"/>
    <property type="match status" value="1"/>
</dbReference>
<reference evidence="5 6" key="1">
    <citation type="journal article" date="2021" name="Syst. Appl. Microbiol.">
        <title>Persephonella atlantica sp. nov.: How to adapt to physico-chemical gradients in high temperature hydrothermal habitats.</title>
        <authorList>
            <person name="Francois D.X."/>
            <person name="Godfroy A."/>
            <person name="Mathien C."/>
            <person name="Aube J."/>
            <person name="Cathalot C."/>
            <person name="Lesongeur F."/>
            <person name="L'Haridon S."/>
            <person name="Philippon X."/>
            <person name="Roussel E.G."/>
        </authorList>
    </citation>
    <scope>NUCLEOTIDE SEQUENCE [LARGE SCALE GENOMIC DNA]</scope>
    <source>
        <strain evidence="5 6">MO1340</strain>
    </source>
</reference>
<dbReference type="NCBIfam" id="TIGR00368">
    <property type="entry name" value="YifB family Mg chelatase-like AAA ATPase"/>
    <property type="match status" value="1"/>
</dbReference>
<dbReference type="InterPro" id="IPR001208">
    <property type="entry name" value="MCM_dom"/>
</dbReference>
<comment type="similarity">
    <text evidence="1">Belongs to the Mg-chelatase subunits D/I family. ComM subfamily.</text>
</comment>
<keyword evidence="6" id="KW-1185">Reference proteome</keyword>
<dbReference type="Pfam" id="PF13335">
    <property type="entry name" value="Mg_chelatase_C"/>
    <property type="match status" value="1"/>
</dbReference>
<evidence type="ECO:0000313" key="6">
    <source>
        <dbReference type="Proteomes" id="UP000772812"/>
    </source>
</evidence>
<accession>A0ABS1GIV3</accession>
<dbReference type="Gene3D" id="3.40.50.300">
    <property type="entry name" value="P-loop containing nucleotide triphosphate hydrolases"/>
    <property type="match status" value="1"/>
</dbReference>